<keyword evidence="1" id="KW-0808">Transferase</keyword>
<accession>A0AAV3PVG3</accession>
<dbReference type="Gene3D" id="1.10.510.10">
    <property type="entry name" value="Transferase(Phosphotransferase) domain 1"/>
    <property type="match status" value="1"/>
</dbReference>
<evidence type="ECO:0000256" key="4">
    <source>
        <dbReference type="ARBA" id="ARBA00022840"/>
    </source>
</evidence>
<name>A0AAV3PVG3_LITER</name>
<dbReference type="InterPro" id="IPR000719">
    <property type="entry name" value="Prot_kinase_dom"/>
</dbReference>
<dbReference type="CDD" id="cd06606">
    <property type="entry name" value="STKc_MAPKKK"/>
    <property type="match status" value="1"/>
</dbReference>
<dbReference type="EMBL" id="BAABME010002634">
    <property type="protein sequence ID" value="GAA0155484.1"/>
    <property type="molecule type" value="Genomic_DNA"/>
</dbReference>
<sequence length="429" mass="47386">MRKKEDDYNNSNNKKQGSLNKYGDGVAWFRGELIGKGSFGCVYLATLKNPKSKYGYFPSVMAVKSAEVSVSGSIQKEGEVLNNVKGCSNIIQCYGEETTTGQNGLMVFNLLLEYGSGGTLADRIKKFGDVGLNEFEVRGYTKNILEGLSHIHCNGYVHCDLKPENILLVNNSCKGGVEFRAKIGDFGLAKRVMQSKKRKLEPYFRGTPLYLSPEAVEDCVQESPCDVWALGCTVLEMLTGKPPWYGGNLDTEQVLKKIGEGHELPKIPSNLSKDAKSFLKGCFVRKAMYRLTADMLLNHPFVEGLVDDDDGPEEFPVVEDVLGVESILFVAETDDDVFSYDSQSEKWENVSDEDDFYCCSGDDVEDFVDNVESTFSEEGMTKEELLNIADSRADAKADHITRSTITVPSQGNSNSSPQYPVNLTIRAGV</sequence>
<dbReference type="InterPro" id="IPR011009">
    <property type="entry name" value="Kinase-like_dom_sf"/>
</dbReference>
<dbReference type="Proteomes" id="UP001454036">
    <property type="component" value="Unassembled WGS sequence"/>
</dbReference>
<keyword evidence="3" id="KW-0418">Kinase</keyword>
<evidence type="ECO:0000313" key="8">
    <source>
        <dbReference type="EMBL" id="GAA0155484.1"/>
    </source>
</evidence>
<evidence type="ECO:0000256" key="3">
    <source>
        <dbReference type="ARBA" id="ARBA00022777"/>
    </source>
</evidence>
<dbReference type="PANTHER" id="PTHR48011:SF56">
    <property type="entry name" value="PROTEIN KINASE DOMAIN-CONTAINING PROTEIN"/>
    <property type="match status" value="1"/>
</dbReference>
<dbReference type="SMART" id="SM00220">
    <property type="entry name" value="S_TKc"/>
    <property type="match status" value="1"/>
</dbReference>
<dbReference type="Pfam" id="PF00069">
    <property type="entry name" value="Pkinase"/>
    <property type="match status" value="1"/>
</dbReference>
<dbReference type="PROSITE" id="PS50011">
    <property type="entry name" value="PROTEIN_KINASE_DOM"/>
    <property type="match status" value="1"/>
</dbReference>
<evidence type="ECO:0000256" key="6">
    <source>
        <dbReference type="RuleBase" id="RU000304"/>
    </source>
</evidence>
<dbReference type="PROSITE" id="PS00107">
    <property type="entry name" value="PROTEIN_KINASE_ATP"/>
    <property type="match status" value="1"/>
</dbReference>
<keyword evidence="2 5" id="KW-0547">Nucleotide-binding</keyword>
<dbReference type="InterPro" id="IPR008271">
    <property type="entry name" value="Ser/Thr_kinase_AS"/>
</dbReference>
<dbReference type="PROSITE" id="PS00108">
    <property type="entry name" value="PROTEIN_KINASE_ST"/>
    <property type="match status" value="1"/>
</dbReference>
<dbReference type="PANTHER" id="PTHR48011">
    <property type="entry name" value="CCR4-NOT TRANSCRIPTIONAL COMPLEX SUBUNIT CAF120-RELATED"/>
    <property type="match status" value="1"/>
</dbReference>
<evidence type="ECO:0000256" key="2">
    <source>
        <dbReference type="ARBA" id="ARBA00022741"/>
    </source>
</evidence>
<dbReference type="GO" id="GO:0004674">
    <property type="term" value="F:protein serine/threonine kinase activity"/>
    <property type="evidence" value="ECO:0007669"/>
    <property type="project" value="UniProtKB-KW"/>
</dbReference>
<dbReference type="GO" id="GO:0007165">
    <property type="term" value="P:signal transduction"/>
    <property type="evidence" value="ECO:0007669"/>
    <property type="project" value="TreeGrafter"/>
</dbReference>
<feature type="domain" description="Protein kinase" evidence="7">
    <location>
        <begin position="28"/>
        <end position="302"/>
    </location>
</feature>
<dbReference type="SUPFAM" id="SSF56112">
    <property type="entry name" value="Protein kinase-like (PK-like)"/>
    <property type="match status" value="1"/>
</dbReference>
<comment type="caution">
    <text evidence="8">The sequence shown here is derived from an EMBL/GenBank/DDBJ whole genome shotgun (WGS) entry which is preliminary data.</text>
</comment>
<dbReference type="GO" id="GO:0005524">
    <property type="term" value="F:ATP binding"/>
    <property type="evidence" value="ECO:0007669"/>
    <property type="project" value="UniProtKB-UniRule"/>
</dbReference>
<reference evidence="8 9" key="1">
    <citation type="submission" date="2024-01" db="EMBL/GenBank/DDBJ databases">
        <title>The complete chloroplast genome sequence of Lithospermum erythrorhizon: insights into the phylogenetic relationship among Boraginaceae species and the maternal lineages of purple gromwells.</title>
        <authorList>
            <person name="Okada T."/>
            <person name="Watanabe K."/>
        </authorList>
    </citation>
    <scope>NUCLEOTIDE SEQUENCE [LARGE SCALE GENOMIC DNA]</scope>
</reference>
<dbReference type="AlphaFoldDB" id="A0AAV3PVG3"/>
<keyword evidence="6" id="KW-0723">Serine/threonine-protein kinase</keyword>
<evidence type="ECO:0000313" key="9">
    <source>
        <dbReference type="Proteomes" id="UP001454036"/>
    </source>
</evidence>
<feature type="binding site" evidence="5">
    <location>
        <position position="64"/>
    </location>
    <ligand>
        <name>ATP</name>
        <dbReference type="ChEBI" id="CHEBI:30616"/>
    </ligand>
</feature>
<keyword evidence="4 5" id="KW-0067">ATP-binding</keyword>
<evidence type="ECO:0000256" key="5">
    <source>
        <dbReference type="PROSITE-ProRule" id="PRU10141"/>
    </source>
</evidence>
<protein>
    <recommendedName>
        <fullName evidence="7">Protein kinase domain-containing protein</fullName>
    </recommendedName>
</protein>
<gene>
    <name evidence="8" type="ORF">LIER_13200</name>
</gene>
<evidence type="ECO:0000259" key="7">
    <source>
        <dbReference type="PROSITE" id="PS50011"/>
    </source>
</evidence>
<evidence type="ECO:0000256" key="1">
    <source>
        <dbReference type="ARBA" id="ARBA00022679"/>
    </source>
</evidence>
<organism evidence="8 9">
    <name type="scientific">Lithospermum erythrorhizon</name>
    <name type="common">Purple gromwell</name>
    <name type="synonym">Lithospermum officinale var. erythrorhizon</name>
    <dbReference type="NCBI Taxonomy" id="34254"/>
    <lineage>
        <taxon>Eukaryota</taxon>
        <taxon>Viridiplantae</taxon>
        <taxon>Streptophyta</taxon>
        <taxon>Embryophyta</taxon>
        <taxon>Tracheophyta</taxon>
        <taxon>Spermatophyta</taxon>
        <taxon>Magnoliopsida</taxon>
        <taxon>eudicotyledons</taxon>
        <taxon>Gunneridae</taxon>
        <taxon>Pentapetalae</taxon>
        <taxon>asterids</taxon>
        <taxon>lamiids</taxon>
        <taxon>Boraginales</taxon>
        <taxon>Boraginaceae</taxon>
        <taxon>Boraginoideae</taxon>
        <taxon>Lithospermeae</taxon>
        <taxon>Lithospermum</taxon>
    </lineage>
</organism>
<dbReference type="InterPro" id="IPR052751">
    <property type="entry name" value="Plant_MAPKKK"/>
</dbReference>
<comment type="similarity">
    <text evidence="6">Belongs to the protein kinase superfamily.</text>
</comment>
<dbReference type="InterPro" id="IPR017441">
    <property type="entry name" value="Protein_kinase_ATP_BS"/>
</dbReference>
<proteinExistence type="inferred from homology"/>
<keyword evidence="9" id="KW-1185">Reference proteome</keyword>